<proteinExistence type="predicted"/>
<feature type="transmembrane region" description="Helical" evidence="2">
    <location>
        <begin position="180"/>
        <end position="199"/>
    </location>
</feature>
<evidence type="ECO:0000256" key="2">
    <source>
        <dbReference type="SAM" id="Phobius"/>
    </source>
</evidence>
<dbReference type="eggNOG" id="ENOG5032Y5W">
    <property type="taxonomic scope" value="Bacteria"/>
</dbReference>
<evidence type="ECO:0000313" key="4">
    <source>
        <dbReference type="Proteomes" id="UP000028984"/>
    </source>
</evidence>
<comment type="caution">
    <text evidence="3">The sequence shown here is derived from an EMBL/GenBank/DDBJ whole genome shotgun (WGS) entry which is preliminary data.</text>
</comment>
<sequence>MSDSSMPTSAGPSQMRDAGGTAVPSQSNLAPHGQRIEDPAPTTPFASLRTLTPPMPLPRCFTPRDRSDYLFFAALLALPMDGTVLGFFQPFWTPLSPWLLVLYCLTNHRLLRQTMHRYAPFVMLPVVLVVLSMPGWAVFGLHNNAVVMSLTGVIAVPATLCALDIAYVHKRLSWQESVRAIIAIYWFAFAIGIVQWLSITLRLGSVQGYFSHLMYRSYIIAGSAWGMSGARPQFLFAEPSYIGMHLFGILLPLFWFMRIRDRIFASRLRHLIIVFAVGSVLMGSGTRIVLDSLVALIAVIVMETHWRNTDERRKGILRLIGTLALAVVCVMANSRLDSILHNGMEGDGSFFARIWQSLAPLCGLVRHPWALLTGYGAGNIAEATHNGADWSAAILRFMHTDPTGALSWYRSINADTVWTMSAYTNFLTEFGLIGFALFLTISFGFIHRYHRWNKLTIVWLLLVMYLYVQFEGYAFAAIPLMIWALTRLDEFIHVDDAIE</sequence>
<feature type="transmembrane region" description="Helical" evidence="2">
    <location>
        <begin position="145"/>
        <end position="168"/>
    </location>
</feature>
<evidence type="ECO:0000256" key="1">
    <source>
        <dbReference type="SAM" id="MobiDB-lite"/>
    </source>
</evidence>
<feature type="transmembrane region" description="Helical" evidence="2">
    <location>
        <begin position="426"/>
        <end position="446"/>
    </location>
</feature>
<protein>
    <submittedName>
        <fullName evidence="3">Uncharacterized protein</fullName>
    </submittedName>
</protein>
<name>A0A087CXM3_9BIFI</name>
<organism evidence="3 4">
    <name type="scientific">Bifidobacterium reuteri DSM 23975</name>
    <dbReference type="NCBI Taxonomy" id="1437610"/>
    <lineage>
        <taxon>Bacteria</taxon>
        <taxon>Bacillati</taxon>
        <taxon>Actinomycetota</taxon>
        <taxon>Actinomycetes</taxon>
        <taxon>Bifidobacteriales</taxon>
        <taxon>Bifidobacteriaceae</taxon>
        <taxon>Bifidobacterium</taxon>
    </lineage>
</organism>
<reference evidence="3 4" key="1">
    <citation type="submission" date="2014-03" db="EMBL/GenBank/DDBJ databases">
        <title>Genomics of Bifidobacteria.</title>
        <authorList>
            <person name="Ventura M."/>
            <person name="Milani C."/>
            <person name="Lugli G.A."/>
        </authorList>
    </citation>
    <scope>NUCLEOTIDE SEQUENCE [LARGE SCALE GENOMIC DNA]</scope>
    <source>
        <strain evidence="3 4">DSM 23975</strain>
    </source>
</reference>
<feature type="transmembrane region" description="Helical" evidence="2">
    <location>
        <begin position="240"/>
        <end position="257"/>
    </location>
</feature>
<keyword evidence="4" id="KW-1185">Reference proteome</keyword>
<accession>A0A087CXM3</accession>
<feature type="region of interest" description="Disordered" evidence="1">
    <location>
        <begin position="1"/>
        <end position="51"/>
    </location>
</feature>
<dbReference type="STRING" id="1437610.BREU_0806"/>
<feature type="transmembrane region" description="Helical" evidence="2">
    <location>
        <begin position="264"/>
        <end position="282"/>
    </location>
</feature>
<gene>
    <name evidence="3" type="ORF">BREU_0806</name>
</gene>
<keyword evidence="2" id="KW-0812">Transmembrane</keyword>
<feature type="transmembrane region" description="Helical" evidence="2">
    <location>
        <begin position="316"/>
        <end position="334"/>
    </location>
</feature>
<evidence type="ECO:0000313" key="3">
    <source>
        <dbReference type="EMBL" id="KFI88023.1"/>
    </source>
</evidence>
<keyword evidence="2" id="KW-1133">Transmembrane helix</keyword>
<dbReference type="Proteomes" id="UP000028984">
    <property type="component" value="Unassembled WGS sequence"/>
</dbReference>
<dbReference type="AlphaFoldDB" id="A0A087CXM3"/>
<feature type="transmembrane region" description="Helical" evidence="2">
    <location>
        <begin position="458"/>
        <end position="485"/>
    </location>
</feature>
<dbReference type="EMBL" id="JGZK01000002">
    <property type="protein sequence ID" value="KFI88023.1"/>
    <property type="molecule type" value="Genomic_DNA"/>
</dbReference>
<keyword evidence="2" id="KW-0472">Membrane</keyword>
<feature type="transmembrane region" description="Helical" evidence="2">
    <location>
        <begin position="118"/>
        <end position="139"/>
    </location>
</feature>
<feature type="compositionally biased region" description="Polar residues" evidence="1">
    <location>
        <begin position="1"/>
        <end position="12"/>
    </location>
</feature>